<organism evidence="1 2">
    <name type="scientific">Commensalibacter intestini</name>
    <dbReference type="NCBI Taxonomy" id="479936"/>
    <lineage>
        <taxon>Bacteria</taxon>
        <taxon>Pseudomonadati</taxon>
        <taxon>Pseudomonadota</taxon>
        <taxon>Alphaproteobacteria</taxon>
        <taxon>Acetobacterales</taxon>
        <taxon>Acetobacteraceae</taxon>
    </lineage>
</organism>
<evidence type="ECO:0000313" key="2">
    <source>
        <dbReference type="Proteomes" id="UP000194946"/>
    </source>
</evidence>
<protein>
    <submittedName>
        <fullName evidence="1">Uncharacterized protein</fullName>
    </submittedName>
</protein>
<dbReference type="RefSeq" id="WP_086632785.1">
    <property type="nucleotide sequence ID" value="NZ_JOPB01000038.1"/>
</dbReference>
<accession>A0A251ZSH9</accession>
<keyword evidence="2" id="KW-1185">Reference proteome</keyword>
<dbReference type="Proteomes" id="UP000194946">
    <property type="component" value="Unassembled WGS sequence"/>
</dbReference>
<proteinExistence type="predicted"/>
<evidence type="ECO:0000313" key="1">
    <source>
        <dbReference type="EMBL" id="OUI77613.1"/>
    </source>
</evidence>
<reference evidence="2" key="1">
    <citation type="submission" date="2014-06" db="EMBL/GenBank/DDBJ databases">
        <authorList>
            <person name="Winans N.J."/>
            <person name="Newell P.D."/>
            <person name="Douglas A.E."/>
        </authorList>
    </citation>
    <scope>NUCLEOTIDE SEQUENCE [LARGE SCALE GENOMIC DNA]</scope>
    <source>
        <strain evidence="2">DmL_052</strain>
    </source>
</reference>
<dbReference type="EMBL" id="JOPB01000038">
    <property type="protein sequence ID" value="OUI77613.1"/>
    <property type="molecule type" value="Genomic_DNA"/>
</dbReference>
<dbReference type="AlphaFoldDB" id="A0A251ZSH9"/>
<sequence length="118" mass="13279">MRGNDVRKEKMKAMQDANYPNLSEYHTLRNAISDDSTKSPTDSSGFYWVSRSTCISKYADEEQNLEAVLVGTKAYYRSPSFWKVANVVNYGSYSSSRTQYGTSINGFPERCCGALLQS</sequence>
<name>A0A251ZSH9_9PROT</name>
<comment type="caution">
    <text evidence="1">The sequence shown here is derived from an EMBL/GenBank/DDBJ whole genome shotgun (WGS) entry which is preliminary data.</text>
</comment>
<gene>
    <name evidence="1" type="ORF">HK18_06435</name>
</gene>